<feature type="domain" description="N-acetyltransferase" evidence="3">
    <location>
        <begin position="1"/>
        <end position="156"/>
    </location>
</feature>
<dbReference type="SUPFAM" id="SSF55729">
    <property type="entry name" value="Acyl-CoA N-acyltransferases (Nat)"/>
    <property type="match status" value="1"/>
</dbReference>
<accession>A0A1G8RWB8</accession>
<gene>
    <name evidence="4" type="ORF">SAMN05421850_11034</name>
</gene>
<evidence type="ECO:0000313" key="5">
    <source>
        <dbReference type="Proteomes" id="UP000199340"/>
    </source>
</evidence>
<dbReference type="InterPro" id="IPR000182">
    <property type="entry name" value="GNAT_dom"/>
</dbReference>
<dbReference type="PANTHER" id="PTHR43877:SF1">
    <property type="entry name" value="ACETYLTRANSFERASE"/>
    <property type="match status" value="1"/>
</dbReference>
<dbReference type="PROSITE" id="PS51186">
    <property type="entry name" value="GNAT"/>
    <property type="match status" value="1"/>
</dbReference>
<dbReference type="STRING" id="490829.SAMN05421850_11034"/>
<dbReference type="InterPro" id="IPR050832">
    <property type="entry name" value="Bact_Acetyltransf"/>
</dbReference>
<dbReference type="Pfam" id="PF00583">
    <property type="entry name" value="Acetyltransf_1"/>
    <property type="match status" value="1"/>
</dbReference>
<organism evidence="4 5">
    <name type="scientific">Lutimaribacter saemankumensis</name>
    <dbReference type="NCBI Taxonomy" id="490829"/>
    <lineage>
        <taxon>Bacteria</taxon>
        <taxon>Pseudomonadati</taxon>
        <taxon>Pseudomonadota</taxon>
        <taxon>Alphaproteobacteria</taxon>
        <taxon>Rhodobacterales</taxon>
        <taxon>Roseobacteraceae</taxon>
        <taxon>Lutimaribacter</taxon>
    </lineage>
</organism>
<dbReference type="EMBL" id="FNEB01000010">
    <property type="protein sequence ID" value="SDJ21237.1"/>
    <property type="molecule type" value="Genomic_DNA"/>
</dbReference>
<evidence type="ECO:0000313" key="4">
    <source>
        <dbReference type="EMBL" id="SDJ21237.1"/>
    </source>
</evidence>
<evidence type="ECO:0000256" key="2">
    <source>
        <dbReference type="ARBA" id="ARBA00023315"/>
    </source>
</evidence>
<proteinExistence type="predicted"/>
<keyword evidence="5" id="KW-1185">Reference proteome</keyword>
<dbReference type="PANTHER" id="PTHR43877">
    <property type="entry name" value="AMINOALKYLPHOSPHONATE N-ACETYLTRANSFERASE-RELATED-RELATED"/>
    <property type="match status" value="1"/>
</dbReference>
<protein>
    <submittedName>
        <fullName evidence="4">Acetyltransferase (GNAT) family protein</fullName>
    </submittedName>
</protein>
<dbReference type="Proteomes" id="UP000199340">
    <property type="component" value="Unassembled WGS sequence"/>
</dbReference>
<evidence type="ECO:0000259" key="3">
    <source>
        <dbReference type="PROSITE" id="PS51186"/>
    </source>
</evidence>
<dbReference type="GO" id="GO:0016747">
    <property type="term" value="F:acyltransferase activity, transferring groups other than amino-acyl groups"/>
    <property type="evidence" value="ECO:0007669"/>
    <property type="project" value="InterPro"/>
</dbReference>
<evidence type="ECO:0000256" key="1">
    <source>
        <dbReference type="ARBA" id="ARBA00022679"/>
    </source>
</evidence>
<sequence length="156" mass="16910">MRIGPAPEEFGNWDGLLSLILESFAYMEGRIDPPSSALRLTPQALAHRARAEHLYLATGDNALLGCAFFAPQGNALYIGKLAVSPGAQRRGVGARLVAAAEALARDLNLRCLRLETRIELTGNHAAFARMGFEKVGEKAHPGFARPTSITMEKPLW</sequence>
<dbReference type="InterPro" id="IPR016181">
    <property type="entry name" value="Acyl_CoA_acyltransferase"/>
</dbReference>
<reference evidence="4 5" key="1">
    <citation type="submission" date="2016-10" db="EMBL/GenBank/DDBJ databases">
        <authorList>
            <person name="de Groot N.N."/>
        </authorList>
    </citation>
    <scope>NUCLEOTIDE SEQUENCE [LARGE SCALE GENOMIC DNA]</scope>
    <source>
        <strain evidence="4 5">DSM 28010</strain>
    </source>
</reference>
<keyword evidence="1 4" id="KW-0808">Transferase</keyword>
<keyword evidence="2" id="KW-0012">Acyltransferase</keyword>
<dbReference type="AlphaFoldDB" id="A0A1G8RWB8"/>
<dbReference type="Gene3D" id="3.40.630.30">
    <property type="match status" value="1"/>
</dbReference>
<dbReference type="CDD" id="cd04301">
    <property type="entry name" value="NAT_SF"/>
    <property type="match status" value="1"/>
</dbReference>
<name>A0A1G8RWB8_9RHOB</name>